<evidence type="ECO:0000256" key="1">
    <source>
        <dbReference type="SAM" id="SignalP"/>
    </source>
</evidence>
<comment type="caution">
    <text evidence="2">The sequence shown here is derived from an EMBL/GenBank/DDBJ whole genome shotgun (WGS) entry which is preliminary data.</text>
</comment>
<accession>A0A5B0AD00</accession>
<evidence type="ECO:0000313" key="2">
    <source>
        <dbReference type="EMBL" id="KAA0927021.1"/>
    </source>
</evidence>
<keyword evidence="1" id="KW-0732">Signal</keyword>
<dbReference type="Proteomes" id="UP000324965">
    <property type="component" value="Unassembled WGS sequence"/>
</dbReference>
<dbReference type="EMBL" id="VDFC01000058">
    <property type="protein sequence ID" value="KAA0927021.1"/>
    <property type="molecule type" value="Genomic_DNA"/>
</dbReference>
<protein>
    <submittedName>
        <fullName evidence="2">Uncharacterized protein</fullName>
    </submittedName>
</protein>
<feature type="chain" id="PRO_5022704282" evidence="1">
    <location>
        <begin position="29"/>
        <end position="152"/>
    </location>
</feature>
<feature type="signal peptide" evidence="1">
    <location>
        <begin position="1"/>
        <end position="28"/>
    </location>
</feature>
<dbReference type="OrthoDB" id="5195323at2"/>
<dbReference type="AlphaFoldDB" id="A0A5B0AD00"/>
<dbReference type="Pfam" id="PF03995">
    <property type="entry name" value="Inhibitor_I36"/>
    <property type="match status" value="1"/>
</dbReference>
<dbReference type="RefSeq" id="WP_149514836.1">
    <property type="nucleotide sequence ID" value="NZ_VDFC01000058.1"/>
</dbReference>
<name>A0A5B0AD00_9ACTN</name>
<organism evidence="2 3">
    <name type="scientific">Streptomyces apricus</name>
    <dbReference type="NCBI Taxonomy" id="1828112"/>
    <lineage>
        <taxon>Bacteria</taxon>
        <taxon>Bacillati</taxon>
        <taxon>Actinomycetota</taxon>
        <taxon>Actinomycetes</taxon>
        <taxon>Kitasatosporales</taxon>
        <taxon>Streptomycetaceae</taxon>
        <taxon>Streptomyces</taxon>
    </lineage>
</organism>
<proteinExistence type="predicted"/>
<reference evidence="2 3" key="1">
    <citation type="submission" date="2019-05" db="EMBL/GenBank/DDBJ databases">
        <authorList>
            <person name="Hariharan J."/>
            <person name="Choudoir M.J."/>
            <person name="Diebold P."/>
            <person name="Panke-Buisse K."/>
            <person name="Buckley D.H."/>
        </authorList>
    </citation>
    <scope>NUCLEOTIDE SEQUENCE [LARGE SCALE GENOMIC DNA]</scope>
    <source>
        <strain evidence="2 3">SUN51</strain>
    </source>
</reference>
<gene>
    <name evidence="2" type="ORF">FGF04_31795</name>
</gene>
<keyword evidence="3" id="KW-1185">Reference proteome</keyword>
<sequence length="152" mass="15866">MLIKRVLTLAASAAAAAVLVSPVTGASAAESGSQGTGSAQLASADGYLHVYTQPNGRGTECKWEGNSNNWGACRNLTSDIWNNAYLGGNDAVDLYTAPDAGGAHACIDGGDRWSDTTSGQYRFTYGAGLEGFGQSVNNNISSHRWVNYCSQH</sequence>
<evidence type="ECO:0000313" key="3">
    <source>
        <dbReference type="Proteomes" id="UP000324965"/>
    </source>
</evidence>